<organism evidence="2 3">
    <name type="scientific">Streptomyces griseicoloratus</name>
    <dbReference type="NCBI Taxonomy" id="2752516"/>
    <lineage>
        <taxon>Bacteria</taxon>
        <taxon>Bacillati</taxon>
        <taxon>Actinomycetota</taxon>
        <taxon>Actinomycetes</taxon>
        <taxon>Kitasatosporales</taxon>
        <taxon>Streptomycetaceae</taxon>
        <taxon>Streptomyces</taxon>
    </lineage>
</organism>
<reference evidence="2" key="2">
    <citation type="submission" date="2020-09" db="EMBL/GenBank/DDBJ databases">
        <authorList>
            <person name="Luo X."/>
        </authorList>
    </citation>
    <scope>NUCLEOTIDE SEQUENCE</scope>
    <source>
        <strain evidence="2">TRM S81-3</strain>
    </source>
</reference>
<dbReference type="RefSeq" id="WP_188183166.1">
    <property type="nucleotide sequence ID" value="NZ_JACVQF010000209.1"/>
</dbReference>
<comment type="caution">
    <text evidence="2">The sequence shown here is derived from an EMBL/GenBank/DDBJ whole genome shotgun (WGS) entry which is preliminary data.</text>
</comment>
<dbReference type="Proteomes" id="UP000621210">
    <property type="component" value="Unassembled WGS sequence"/>
</dbReference>
<dbReference type="Pfam" id="PF09346">
    <property type="entry name" value="SMI1_KNR4"/>
    <property type="match status" value="1"/>
</dbReference>
<proteinExistence type="predicted"/>
<protein>
    <submittedName>
        <fullName evidence="2">SMI1/KNR4 family protein</fullName>
    </submittedName>
</protein>
<keyword evidence="3" id="KW-1185">Reference proteome</keyword>
<dbReference type="AlphaFoldDB" id="A0A926QSV3"/>
<gene>
    <name evidence="2" type="ORF">H0H10_24015</name>
</gene>
<evidence type="ECO:0000313" key="2">
    <source>
        <dbReference type="EMBL" id="MBD0422185.1"/>
    </source>
</evidence>
<reference evidence="2" key="1">
    <citation type="submission" date="2020-09" db="EMBL/GenBank/DDBJ databases">
        <title>Streptomyces grisecoloratus sp. nov., isolated from cotton soil.</title>
        <authorList>
            <person name="Xing L."/>
        </authorList>
    </citation>
    <scope>NUCLEOTIDE SEQUENCE</scope>
    <source>
        <strain evidence="2">TRM S81-3</strain>
    </source>
</reference>
<feature type="domain" description="Knr4/Smi1-like" evidence="1">
    <location>
        <begin position="32"/>
        <end position="159"/>
    </location>
</feature>
<dbReference type="InterPro" id="IPR037883">
    <property type="entry name" value="Knr4/Smi1-like_sf"/>
</dbReference>
<evidence type="ECO:0000259" key="1">
    <source>
        <dbReference type="Pfam" id="PF09346"/>
    </source>
</evidence>
<evidence type="ECO:0000313" key="3">
    <source>
        <dbReference type="Proteomes" id="UP000621210"/>
    </source>
</evidence>
<dbReference type="SUPFAM" id="SSF160631">
    <property type="entry name" value="SMI1/KNR4-like"/>
    <property type="match status" value="1"/>
</dbReference>
<dbReference type="InterPro" id="IPR018958">
    <property type="entry name" value="Knr4/Smi1-like_dom"/>
</dbReference>
<sequence>MTDEQAVRLAWDRIRQVISRSPDAYPPLRPPAPASALGAFEEDLGTPVPQALRALWAIHEGAYDVRDRGLRWDFMDGHAFISLDEAQQIHRSFTVPLNHGLFLEQWGRAWDPAWVPVTSRNDRTMYQSGYFVDADGRVGSWDDHSLVAARHPSLAHYLDQVADRM</sequence>
<name>A0A926QSV3_9ACTN</name>
<accession>A0A926QSV3</accession>
<dbReference type="EMBL" id="JACVQF010000209">
    <property type="protein sequence ID" value="MBD0422185.1"/>
    <property type="molecule type" value="Genomic_DNA"/>
</dbReference>